<evidence type="ECO:0000313" key="2">
    <source>
        <dbReference type="Proteomes" id="UP000406184"/>
    </source>
</evidence>
<name>A0A564TD25_9FIRM</name>
<evidence type="ECO:0000313" key="1">
    <source>
        <dbReference type="EMBL" id="VUX04591.1"/>
    </source>
</evidence>
<dbReference type="EMBL" id="CABHMY010000091">
    <property type="protein sequence ID" value="VUX04591.1"/>
    <property type="molecule type" value="Genomic_DNA"/>
</dbReference>
<gene>
    <name evidence="1" type="ORF">FPPS064S07_02612</name>
</gene>
<protein>
    <submittedName>
        <fullName evidence="1">Uncharacterized protein</fullName>
    </submittedName>
</protein>
<keyword evidence="2" id="KW-1185">Reference proteome</keyword>
<organism evidence="1 2">
    <name type="scientific">Faecalibacterium prausnitzii</name>
    <dbReference type="NCBI Taxonomy" id="853"/>
    <lineage>
        <taxon>Bacteria</taxon>
        <taxon>Bacillati</taxon>
        <taxon>Bacillota</taxon>
        <taxon>Clostridia</taxon>
        <taxon>Eubacteriales</taxon>
        <taxon>Oscillospiraceae</taxon>
        <taxon>Faecalibacterium</taxon>
    </lineage>
</organism>
<sequence length="353" mass="40446">MDQIPEFYQPHHHRRTAIRIIKSKAGHYGLPIFHFDADFFLEAVNDPHFCYETDNEFVVYVEHTQLADACLATCSFDTENKYEVTAILCEKQILYFENKNGVISFNFEISGLTGPTRTLYVHSILRDPGLTLRIEQNHIGRRAGKYREGDYPATEILAANHYMFAMREMLYALDLPQYLNRNRLGYLLILGFETNNEIHTDYPPHWHLIYRWPNHAGSPAPHIYLAPDGKMTENACYVDCAHGTHRDYSADEWCPFVDPYGHDVCAIRINADGGMSITKPMSSIYTMSAYTPDVGVTIYKDDTLIGTIRTENDTDQGIFNVTWNSTGNLNFHGSYSETIEYNTLTGAILKIKR</sequence>
<reference evidence="1 2" key="1">
    <citation type="submission" date="2019-07" db="EMBL/GenBank/DDBJ databases">
        <authorList>
            <person name="Hibberd C M."/>
            <person name="Gehrig L. J."/>
            <person name="Chang H.-W."/>
            <person name="Venkatesh S."/>
        </authorList>
    </citation>
    <scope>NUCLEOTIDE SEQUENCE [LARGE SCALE GENOMIC DNA]</scope>
    <source>
        <strain evidence="1">Faecalibacterium_prausnitzii_JG_BgPS064</strain>
    </source>
</reference>
<dbReference type="AlphaFoldDB" id="A0A564TD25"/>
<dbReference type="Proteomes" id="UP000406184">
    <property type="component" value="Unassembled WGS sequence"/>
</dbReference>
<accession>A0A564TD25</accession>
<proteinExistence type="predicted"/>
<dbReference type="RefSeq" id="WP_243120098.1">
    <property type="nucleotide sequence ID" value="NZ_CABHMY010000091.1"/>
</dbReference>